<evidence type="ECO:0000313" key="10">
    <source>
        <dbReference type="Proteomes" id="UP001154240"/>
    </source>
</evidence>
<dbReference type="SUPFAM" id="SSF144091">
    <property type="entry name" value="Rhomboid-like"/>
    <property type="match status" value="1"/>
</dbReference>
<evidence type="ECO:0000256" key="3">
    <source>
        <dbReference type="ARBA" id="ARBA00022692"/>
    </source>
</evidence>
<feature type="transmembrane region" description="Helical" evidence="7">
    <location>
        <begin position="154"/>
        <end position="174"/>
    </location>
</feature>
<feature type="transmembrane region" description="Helical" evidence="7">
    <location>
        <begin position="234"/>
        <end position="252"/>
    </location>
</feature>
<comment type="caution">
    <text evidence="9">The sequence shown here is derived from an EMBL/GenBank/DDBJ whole genome shotgun (WGS) entry which is preliminary data.</text>
</comment>
<evidence type="ECO:0000313" key="9">
    <source>
        <dbReference type="EMBL" id="MDG4475056.1"/>
    </source>
</evidence>
<reference evidence="9" key="2">
    <citation type="submission" date="2022-10" db="EMBL/GenBank/DDBJ databases">
        <authorList>
            <person name="Aronson H.S."/>
        </authorList>
    </citation>
    <scope>NUCLEOTIDE SEQUENCE</scope>
    <source>
        <strain evidence="9">RS19-109</strain>
    </source>
</reference>
<protein>
    <submittedName>
        <fullName evidence="9">Rhomboid family intramembrane serine protease</fullName>
        <ecNumber evidence="9">3.4.21.105</ecNumber>
    </submittedName>
</protein>
<feature type="transmembrane region" description="Helical" evidence="7">
    <location>
        <begin position="264"/>
        <end position="287"/>
    </location>
</feature>
<evidence type="ECO:0000256" key="4">
    <source>
        <dbReference type="ARBA" id="ARBA00022801"/>
    </source>
</evidence>
<evidence type="ECO:0000256" key="1">
    <source>
        <dbReference type="ARBA" id="ARBA00004141"/>
    </source>
</evidence>
<dbReference type="InterPro" id="IPR050925">
    <property type="entry name" value="Rhomboid_protease_S54"/>
</dbReference>
<dbReference type="GO" id="GO:0004252">
    <property type="term" value="F:serine-type endopeptidase activity"/>
    <property type="evidence" value="ECO:0007669"/>
    <property type="project" value="InterPro"/>
</dbReference>
<keyword evidence="3 7" id="KW-0812">Transmembrane</keyword>
<gene>
    <name evidence="9" type="ORF">OLX77_02635</name>
</gene>
<dbReference type="AlphaFoldDB" id="A0A9X4RKI2"/>
<dbReference type="Gene3D" id="1.20.1540.10">
    <property type="entry name" value="Rhomboid-like"/>
    <property type="match status" value="1"/>
</dbReference>
<feature type="domain" description="Peptidase S54 rhomboid" evidence="8">
    <location>
        <begin position="117"/>
        <end position="252"/>
    </location>
</feature>
<feature type="transmembrane region" description="Helical" evidence="7">
    <location>
        <begin position="62"/>
        <end position="81"/>
    </location>
</feature>
<keyword evidence="5 7" id="KW-1133">Transmembrane helix</keyword>
<dbReference type="EMBL" id="JAPHEH010000001">
    <property type="protein sequence ID" value="MDG4475056.1"/>
    <property type="molecule type" value="Genomic_DNA"/>
</dbReference>
<comment type="subcellular location">
    <subcellularLocation>
        <location evidence="1">Membrane</location>
        <topology evidence="1">Multi-pass membrane protein</topology>
    </subcellularLocation>
</comment>
<feature type="transmembrane region" description="Helical" evidence="7">
    <location>
        <begin position="126"/>
        <end position="142"/>
    </location>
</feature>
<organism evidence="9 10">
    <name type="scientific">Thiovibrio frasassiensis</name>
    <dbReference type="NCBI Taxonomy" id="2984131"/>
    <lineage>
        <taxon>Bacteria</taxon>
        <taxon>Pseudomonadati</taxon>
        <taxon>Thermodesulfobacteriota</taxon>
        <taxon>Desulfobulbia</taxon>
        <taxon>Desulfobulbales</taxon>
        <taxon>Thiovibrionaceae</taxon>
        <taxon>Thiovibrio</taxon>
    </lineage>
</organism>
<comment type="similarity">
    <text evidence="2">Belongs to the peptidase S54 family.</text>
</comment>
<keyword evidence="9" id="KW-0645">Protease</keyword>
<dbReference type="Pfam" id="PF01694">
    <property type="entry name" value="Rhomboid"/>
    <property type="match status" value="1"/>
</dbReference>
<feature type="transmembrane region" description="Helical" evidence="7">
    <location>
        <begin position="210"/>
        <end position="228"/>
    </location>
</feature>
<evidence type="ECO:0000259" key="8">
    <source>
        <dbReference type="Pfam" id="PF01694"/>
    </source>
</evidence>
<keyword evidence="6 7" id="KW-0472">Membrane</keyword>
<sequence>MTLSTNDAYPMTASHKNSQLCPNCRRLISRDEASCPYCGLGSPGSWWKNNGVLGLFHSPERFLSGLVGLNIGLFVLSLILHPGGTAMGMNPFGFLSPDNRSLLLLGATGTMPIEALHRWWSLVSASYLHGSLLHLIFNLIALRQIGPLVIQEYGLARMFTIYTLGGIAGFLLSFLAGVPFTIGASAAVCALIGAALYYGKSRGGSYGQQVYQQIGGWAISIFVFGLLVPGINNWAHGGGMAAGILCGLLLGYQENRRELLGHRLLGTACAAGTILILLWAVATSVLYRFF</sequence>
<proteinExistence type="inferred from homology"/>
<evidence type="ECO:0000256" key="2">
    <source>
        <dbReference type="ARBA" id="ARBA00009045"/>
    </source>
</evidence>
<dbReference type="GO" id="GO:0016020">
    <property type="term" value="C:membrane"/>
    <property type="evidence" value="ECO:0007669"/>
    <property type="project" value="UniProtKB-SubCell"/>
</dbReference>
<accession>A0A9X4RKI2</accession>
<dbReference type="PANTHER" id="PTHR43731">
    <property type="entry name" value="RHOMBOID PROTEASE"/>
    <property type="match status" value="1"/>
</dbReference>
<dbReference type="EC" id="3.4.21.105" evidence="9"/>
<evidence type="ECO:0000256" key="6">
    <source>
        <dbReference type="ARBA" id="ARBA00023136"/>
    </source>
</evidence>
<evidence type="ECO:0000256" key="7">
    <source>
        <dbReference type="SAM" id="Phobius"/>
    </source>
</evidence>
<dbReference type="InterPro" id="IPR022764">
    <property type="entry name" value="Peptidase_S54_rhomboid_dom"/>
</dbReference>
<dbReference type="RefSeq" id="WP_307632032.1">
    <property type="nucleotide sequence ID" value="NZ_JAPHEH010000001.1"/>
</dbReference>
<evidence type="ECO:0000256" key="5">
    <source>
        <dbReference type="ARBA" id="ARBA00022989"/>
    </source>
</evidence>
<dbReference type="GO" id="GO:0006508">
    <property type="term" value="P:proteolysis"/>
    <property type="evidence" value="ECO:0007669"/>
    <property type="project" value="UniProtKB-KW"/>
</dbReference>
<feature type="transmembrane region" description="Helical" evidence="7">
    <location>
        <begin position="180"/>
        <end position="198"/>
    </location>
</feature>
<dbReference type="InterPro" id="IPR035952">
    <property type="entry name" value="Rhomboid-like_sf"/>
</dbReference>
<keyword evidence="4 9" id="KW-0378">Hydrolase</keyword>
<dbReference type="PANTHER" id="PTHR43731:SF14">
    <property type="entry name" value="PRESENILIN-ASSOCIATED RHOMBOID-LIKE PROTEIN, MITOCHONDRIAL"/>
    <property type="match status" value="1"/>
</dbReference>
<name>A0A9X4RKI2_9BACT</name>
<dbReference type="Proteomes" id="UP001154240">
    <property type="component" value="Unassembled WGS sequence"/>
</dbReference>
<keyword evidence="10" id="KW-1185">Reference proteome</keyword>
<reference evidence="9" key="1">
    <citation type="journal article" date="2022" name="bioRxiv">
        <title>Thiovibrio frasassiensisgen. nov., sp. nov., an autotrophic, elemental sulfur disproportionating bacterium isolated from sulfidic karst sediment, and proposal of Thiovibrionaceae fam. nov.</title>
        <authorList>
            <person name="Aronson H."/>
            <person name="Thomas C."/>
            <person name="Bhattacharyya M."/>
            <person name="Eckstein S."/>
            <person name="Jensen S."/>
            <person name="Barco R."/>
            <person name="Macalady J."/>
            <person name="Amend J."/>
        </authorList>
    </citation>
    <scope>NUCLEOTIDE SEQUENCE</scope>
    <source>
        <strain evidence="9">RS19-109</strain>
    </source>
</reference>